<feature type="compositionally biased region" description="Low complexity" evidence="2">
    <location>
        <begin position="976"/>
        <end position="988"/>
    </location>
</feature>
<feature type="compositionally biased region" description="Low complexity" evidence="2">
    <location>
        <begin position="52"/>
        <end position="67"/>
    </location>
</feature>
<feature type="domain" description="PH" evidence="3">
    <location>
        <begin position="470"/>
        <end position="573"/>
    </location>
</feature>
<feature type="compositionally biased region" description="Polar residues" evidence="2">
    <location>
        <begin position="1"/>
        <end position="18"/>
    </location>
</feature>
<feature type="compositionally biased region" description="Polar residues" evidence="2">
    <location>
        <begin position="997"/>
        <end position="1012"/>
    </location>
</feature>
<feature type="region of interest" description="Disordered" evidence="2">
    <location>
        <begin position="575"/>
        <end position="1048"/>
    </location>
</feature>
<dbReference type="InterPro" id="IPR043453">
    <property type="entry name" value="Slm1_PH"/>
</dbReference>
<feature type="compositionally biased region" description="Basic and acidic residues" evidence="2">
    <location>
        <begin position="681"/>
        <end position="697"/>
    </location>
</feature>
<dbReference type="PANTHER" id="PTHR31941">
    <property type="entry name" value="CYTOSKELETAL SIGNALING PROTEIN SLM1"/>
    <property type="match status" value="1"/>
</dbReference>
<dbReference type="SUPFAM" id="SSF50729">
    <property type="entry name" value="PH domain-like"/>
    <property type="match status" value="1"/>
</dbReference>
<dbReference type="PANTHER" id="PTHR31941:SF16">
    <property type="entry name" value="PHOSPHATIDYLINOSITOL 4,5-BISPHOSPHATE-BINDING PROTEIN SLM1-RELATED"/>
    <property type="match status" value="1"/>
</dbReference>
<keyword evidence="5" id="KW-1185">Reference proteome</keyword>
<feature type="compositionally biased region" description="Polar residues" evidence="2">
    <location>
        <begin position="900"/>
        <end position="926"/>
    </location>
</feature>
<feature type="compositionally biased region" description="Basic and acidic residues" evidence="2">
    <location>
        <begin position="638"/>
        <end position="649"/>
    </location>
</feature>
<gene>
    <name evidence="4" type="ORF">DL546_000180</name>
</gene>
<protein>
    <recommendedName>
        <fullName evidence="3">PH domain-containing protein</fullName>
    </recommendedName>
</protein>
<dbReference type="SMART" id="SM00233">
    <property type="entry name" value="PH"/>
    <property type="match status" value="1"/>
</dbReference>
<dbReference type="Pfam" id="PF20400">
    <property type="entry name" value="BAR_4"/>
    <property type="match status" value="1"/>
</dbReference>
<evidence type="ECO:0000256" key="2">
    <source>
        <dbReference type="SAM" id="MobiDB-lite"/>
    </source>
</evidence>
<keyword evidence="1" id="KW-0597">Phosphoprotein</keyword>
<dbReference type="EMBL" id="QVQW01000019">
    <property type="protein sequence ID" value="RKU45627.1"/>
    <property type="molecule type" value="Genomic_DNA"/>
</dbReference>
<evidence type="ECO:0000313" key="4">
    <source>
        <dbReference type="EMBL" id="RKU45627.1"/>
    </source>
</evidence>
<evidence type="ECO:0000259" key="3">
    <source>
        <dbReference type="PROSITE" id="PS50003"/>
    </source>
</evidence>
<feature type="region of interest" description="Disordered" evidence="2">
    <location>
        <begin position="1"/>
        <end position="202"/>
    </location>
</feature>
<accession>A0A420YCU2</accession>
<dbReference type="Gene3D" id="2.30.29.30">
    <property type="entry name" value="Pleckstrin-homology domain (PH domain)/Phosphotyrosine-binding domain (PTB)"/>
    <property type="match status" value="1"/>
</dbReference>
<name>A0A420YCU2_9PEZI</name>
<feature type="compositionally biased region" description="Low complexity" evidence="2">
    <location>
        <begin position="698"/>
        <end position="730"/>
    </location>
</feature>
<feature type="compositionally biased region" description="Low complexity" evidence="2">
    <location>
        <begin position="625"/>
        <end position="637"/>
    </location>
</feature>
<dbReference type="InterPro" id="IPR027267">
    <property type="entry name" value="AH/BAR_dom_sf"/>
</dbReference>
<feature type="compositionally biased region" description="Polar residues" evidence="2">
    <location>
        <begin position="81"/>
        <end position="91"/>
    </location>
</feature>
<dbReference type="PROSITE" id="PS50003">
    <property type="entry name" value="PH_DOMAIN"/>
    <property type="match status" value="1"/>
</dbReference>
<dbReference type="OrthoDB" id="5598057at2759"/>
<organism evidence="4 5">
    <name type="scientific">Coniochaeta pulveracea</name>
    <dbReference type="NCBI Taxonomy" id="177199"/>
    <lineage>
        <taxon>Eukaryota</taxon>
        <taxon>Fungi</taxon>
        <taxon>Dikarya</taxon>
        <taxon>Ascomycota</taxon>
        <taxon>Pezizomycotina</taxon>
        <taxon>Sordariomycetes</taxon>
        <taxon>Sordariomycetidae</taxon>
        <taxon>Coniochaetales</taxon>
        <taxon>Coniochaetaceae</taxon>
        <taxon>Coniochaeta</taxon>
    </lineage>
</organism>
<dbReference type="InterPro" id="IPR011993">
    <property type="entry name" value="PH-like_dom_sf"/>
</dbReference>
<comment type="caution">
    <text evidence="4">The sequence shown here is derived from an EMBL/GenBank/DDBJ whole genome shotgun (WGS) entry which is preliminary data.</text>
</comment>
<feature type="compositionally biased region" description="Low complexity" evidence="2">
    <location>
        <begin position="667"/>
        <end position="678"/>
    </location>
</feature>
<evidence type="ECO:0000313" key="5">
    <source>
        <dbReference type="Proteomes" id="UP000275385"/>
    </source>
</evidence>
<dbReference type="Pfam" id="PF20399">
    <property type="entry name" value="PH_20"/>
    <property type="match status" value="1"/>
</dbReference>
<dbReference type="AlphaFoldDB" id="A0A420YCU2"/>
<dbReference type="InterPro" id="IPR001849">
    <property type="entry name" value="PH_domain"/>
</dbReference>
<dbReference type="InterPro" id="IPR046869">
    <property type="entry name" value="SLM1/RGC1-like_PH"/>
</dbReference>
<dbReference type="Proteomes" id="UP000275385">
    <property type="component" value="Unassembled WGS sequence"/>
</dbReference>
<proteinExistence type="predicted"/>
<feature type="compositionally biased region" description="Polar residues" evidence="2">
    <location>
        <begin position="26"/>
        <end position="43"/>
    </location>
</feature>
<dbReference type="Gene3D" id="1.20.1270.60">
    <property type="entry name" value="Arfaptin homology (AH) domain/BAR domain"/>
    <property type="match status" value="1"/>
</dbReference>
<feature type="compositionally biased region" description="Low complexity" evidence="2">
    <location>
        <begin position="588"/>
        <end position="603"/>
    </location>
</feature>
<sequence length="1048" mass="116407">MATFPQHQPSQFNSANNHDQPHLTAPASQPNAAAPISRSTSHAGSVHHHHQQQQQQLTQSHNPQQQHSAHLQHLNTDDATRINTISNTGPSTDPVGPRGGKFTEEWDASQRGSSIMEGHQGAAQAPHSYAGSIAPSEAGDQHTIGLSRGNTLKKKASVRRSGSLRRSGSRRSMHAGSVKSLALQSSNDPDETHNAFYCPVPTTGNPTEALANRFQAWRKILKDLITYFREIQAHYESRSKSLLKLGNALNSTQMPPGFLPNGGLDDALQILRNHNKHAILEAAKAREIEEDVILALTGLRSDLNQKIKEIKNLSGDFKNSVEREMAATRRAVDALQEVLGQTELDSSLTTGKQDPYLLRLAVDRQLERQIDEENYLHQAYLNLETSGRELEAIVVGEIQKSYNAYAGILKRDADAAYIAIDQLRNGPIAMPKDHEWSYFISRDDQFVDPDLPLRSAEYIHYPGRDHFACQEVRAGLLERKSKYLKSYTAGWYVLSPTHLHEFKSADKTQAPVMSLYLPEQKLGSHSTEGHGSNKFILKGRQTGGMHRGHTWVFRAESHDTMMAWYEDIKALTEKSPEERSNFVRGHARSLSRSSQRSTRSMSSDGHVDDDDDDEPPFAATAESVQVHQAIQQPQNQPRQEDAPARRPEPGGRFPSDLQVNAERGLQVPVSPSSVSSGSIRYGREQHQQPDHDNREDQPGYAQQPPPQQYQQREYHQQQAYQQQQLQQQQPKPQPEHHDHNSDHRQQHDNQQNQKISGTDYHEDDARYQRPANEHNEDPNEAVRQAAALPGVAMIGAQSQHQPYYATPDHRSYGSTERTPMNEAPSHAAVVSAGAIEDGVNPYTNEPVHEQGQLNRGTSYFPDDVASQQVADVARPGPDRRLSSRAEGTGLMVVGLEEQQRGQSDVSTPQQQDYQRANSDLTESANHNRAAAGDPVPAQQGNPQPFLAGVPGVPINKPYVPHQRTYQQDGAPDLPEEQQPTQQEPGQNEETGEVKILGTTTYSTKPSEGQATSYPVRPAETTRTHSEAPTVSTISHLHVPGEYPKGSHV</sequence>
<dbReference type="CDD" id="cd13311">
    <property type="entry name" value="PH_Slm1"/>
    <property type="match status" value="1"/>
</dbReference>
<dbReference type="STRING" id="177199.A0A420YCU2"/>
<feature type="compositionally biased region" description="Basic and acidic residues" evidence="2">
    <location>
        <begin position="733"/>
        <end position="747"/>
    </location>
</feature>
<dbReference type="InterPro" id="IPR046868">
    <property type="entry name" value="BAR_4"/>
</dbReference>
<evidence type="ECO:0000256" key="1">
    <source>
        <dbReference type="ARBA" id="ARBA00022553"/>
    </source>
</evidence>
<feature type="compositionally biased region" description="Basic and acidic residues" evidence="2">
    <location>
        <begin position="759"/>
        <end position="777"/>
    </location>
</feature>
<reference evidence="4 5" key="1">
    <citation type="submission" date="2018-08" db="EMBL/GenBank/DDBJ databases">
        <title>Draft genome of the lignicolous fungus Coniochaeta pulveracea.</title>
        <authorList>
            <person name="Borstlap C.J."/>
            <person name="De Witt R.N."/>
            <person name="Botha A."/>
            <person name="Volschenk H."/>
        </authorList>
    </citation>
    <scope>NUCLEOTIDE SEQUENCE [LARGE SCALE GENOMIC DNA]</scope>
    <source>
        <strain evidence="4 5">CAB683</strain>
    </source>
</reference>